<feature type="chain" id="PRO_5020994044" evidence="1">
    <location>
        <begin position="19"/>
        <end position="194"/>
    </location>
</feature>
<gene>
    <name evidence="2" type="ORF">DFQ07_2035</name>
</gene>
<name>A0A4V3D2Z4_9FLAO</name>
<feature type="signal peptide" evidence="1">
    <location>
        <begin position="1"/>
        <end position="18"/>
    </location>
</feature>
<dbReference type="AlphaFoldDB" id="A0A4V3D2Z4"/>
<evidence type="ECO:0000256" key="1">
    <source>
        <dbReference type="SAM" id="SignalP"/>
    </source>
</evidence>
<keyword evidence="3" id="KW-1185">Reference proteome</keyword>
<evidence type="ECO:0000313" key="3">
    <source>
        <dbReference type="Proteomes" id="UP000295390"/>
    </source>
</evidence>
<sequence>MKKTILFFLLFICYNVFSQETYFIDNDGIKTIMYKNTTNKTNIEGDYGYGGYYLHYHNKEGKLKKIAQSRLKELVDGEKKYINMKIGSMFGFRRLHEVIIQNDKYLLTQYFEAGFHYAYVKDKTTGKFVEKKIKISWNHKRDQKKFKKFILPYFKECFVFVRLVNENTKKHYRYTTDHGDFNRMFRGISNMSCL</sequence>
<evidence type="ECO:0000313" key="2">
    <source>
        <dbReference type="EMBL" id="TDQ25610.1"/>
    </source>
</evidence>
<dbReference type="RefSeq" id="WP_133536345.1">
    <property type="nucleotide sequence ID" value="NZ_SNYH01000004.1"/>
</dbReference>
<accession>A0A4V3D2Z4</accession>
<proteinExistence type="predicted"/>
<dbReference type="EMBL" id="SNYH01000004">
    <property type="protein sequence ID" value="TDQ25610.1"/>
    <property type="molecule type" value="Genomic_DNA"/>
</dbReference>
<dbReference type="Proteomes" id="UP000295390">
    <property type="component" value="Unassembled WGS sequence"/>
</dbReference>
<reference evidence="2 3" key="1">
    <citation type="submission" date="2019-03" db="EMBL/GenBank/DDBJ databases">
        <title>Genomic Encyclopedia of Type Strains, Phase III (KMG-III): the genomes of soil and plant-associated and newly described type strains.</title>
        <authorList>
            <person name="Whitman W."/>
        </authorList>
    </citation>
    <scope>NUCLEOTIDE SEQUENCE [LARGE SCALE GENOMIC DNA]</scope>
    <source>
        <strain evidence="2 3">CECT 8283</strain>
    </source>
</reference>
<comment type="caution">
    <text evidence="2">The sequence shown here is derived from an EMBL/GenBank/DDBJ whole genome shotgun (WGS) entry which is preliminary data.</text>
</comment>
<dbReference type="OrthoDB" id="1441560at2"/>
<keyword evidence="1" id="KW-0732">Signal</keyword>
<protein>
    <submittedName>
        <fullName evidence="2">Uncharacterized protein</fullName>
    </submittedName>
</protein>
<organism evidence="2 3">
    <name type="scientific">Tenacibaculum caenipelagi</name>
    <dbReference type="NCBI Taxonomy" id="1325435"/>
    <lineage>
        <taxon>Bacteria</taxon>
        <taxon>Pseudomonadati</taxon>
        <taxon>Bacteroidota</taxon>
        <taxon>Flavobacteriia</taxon>
        <taxon>Flavobacteriales</taxon>
        <taxon>Flavobacteriaceae</taxon>
        <taxon>Tenacibaculum</taxon>
    </lineage>
</organism>